<feature type="domain" description="ABC transporter" evidence="5">
    <location>
        <begin position="45"/>
        <end position="268"/>
    </location>
</feature>
<dbReference type="KEGG" id="grl:LPB144_06700"/>
<dbReference type="InterPro" id="IPR027417">
    <property type="entry name" value="P-loop_NTPase"/>
</dbReference>
<dbReference type="Gene3D" id="3.40.50.300">
    <property type="entry name" value="P-loop containing nucleotide triphosphate hydrolases"/>
    <property type="match status" value="1"/>
</dbReference>
<reference evidence="6 7" key="1">
    <citation type="submission" date="2016-11" db="EMBL/GenBank/DDBJ databases">
        <title>Gramella sp. LPB0144 isolated from marine environment.</title>
        <authorList>
            <person name="Kim E."/>
            <person name="Yi H."/>
        </authorList>
    </citation>
    <scope>NUCLEOTIDE SEQUENCE [LARGE SCALE GENOMIC DNA]</scope>
    <source>
        <strain evidence="6 7">LPB0144</strain>
    </source>
</reference>
<dbReference type="InterPro" id="IPR050683">
    <property type="entry name" value="Bact_Polysacc_Export_ATP-bd"/>
</dbReference>
<dbReference type="Gene3D" id="2.70.50.60">
    <property type="entry name" value="abc- transporter (atp binding component) like domain"/>
    <property type="match status" value="1"/>
</dbReference>
<dbReference type="RefSeq" id="WP_072552771.1">
    <property type="nucleotide sequence ID" value="NZ_CP018153.1"/>
</dbReference>
<dbReference type="SUPFAM" id="SSF52540">
    <property type="entry name" value="P-loop containing nucleoside triphosphate hydrolases"/>
    <property type="match status" value="1"/>
</dbReference>
<keyword evidence="3" id="KW-0547">Nucleotide-binding</keyword>
<evidence type="ECO:0000313" key="6">
    <source>
        <dbReference type="EMBL" id="APG60123.1"/>
    </source>
</evidence>
<dbReference type="PANTHER" id="PTHR46743:SF2">
    <property type="entry name" value="TEICHOIC ACIDS EXPORT ATP-BINDING PROTEIN TAGH"/>
    <property type="match status" value="1"/>
</dbReference>
<evidence type="ECO:0000256" key="2">
    <source>
        <dbReference type="ARBA" id="ARBA00022448"/>
    </source>
</evidence>
<dbReference type="InterPro" id="IPR015860">
    <property type="entry name" value="ABC_transpr_TagH-like"/>
</dbReference>
<dbReference type="InterPro" id="IPR003439">
    <property type="entry name" value="ABC_transporter-like_ATP-bd"/>
</dbReference>
<sequence>MSIILKAENISKQYRLGNVGAGSLGDDLKRWWYNIRGKEDPFLKVGAENDRSSLATEDYVWALKDINFEVKQGEVLGIIGKNGAGKSTLLKLLSRVTTPTTGSIKTRGRIASLLEVGTGFHGELTGRENIFMNGAVLGMTRNEIKSKLDEIIAFSGCEKYIDTPVKRYSSGMTVRLGFAVAAHLEPEILVVDEVLAVGDADFQKKAIGKMQDLSTGEGRTVLFVSHNMNSIQSLCSVSLLLEKGKIVYKGSTEKAISKYLNEDKEPVSDLTKLTDRAGAGNFRFTNIKLGNPFNEVELFKLGEKLGFHFEITNYNYNETNNLRIIIGVYNEKGEGLLRFDSSAFDKIKISNSMQQFKISCIVEDNLTILPGRYSVNIAMFNNDIMEDYLASKIFFNVINDNYLGGEKTFDNYNLSKVIYKHQWECKF</sequence>
<evidence type="ECO:0000259" key="5">
    <source>
        <dbReference type="PROSITE" id="PS50893"/>
    </source>
</evidence>
<protein>
    <submittedName>
        <fullName evidence="6">ABC transporter ATP-binding protein</fullName>
    </submittedName>
</protein>
<accession>A0A1L3J4U8</accession>
<dbReference type="InterPro" id="IPR029439">
    <property type="entry name" value="Wzt_C"/>
</dbReference>
<dbReference type="STRING" id="1913577.LPB144_06700"/>
<evidence type="ECO:0000256" key="1">
    <source>
        <dbReference type="ARBA" id="ARBA00005417"/>
    </source>
</evidence>
<dbReference type="OrthoDB" id="9801987at2"/>
<dbReference type="PROSITE" id="PS50893">
    <property type="entry name" value="ABC_TRANSPORTER_2"/>
    <property type="match status" value="1"/>
</dbReference>
<dbReference type="Pfam" id="PF14524">
    <property type="entry name" value="Wzt_C"/>
    <property type="match status" value="1"/>
</dbReference>
<dbReference type="GO" id="GO:0016020">
    <property type="term" value="C:membrane"/>
    <property type="evidence" value="ECO:0007669"/>
    <property type="project" value="InterPro"/>
</dbReference>
<organism evidence="6 7">
    <name type="scientific">Christiangramia salexigens</name>
    <dbReference type="NCBI Taxonomy" id="1913577"/>
    <lineage>
        <taxon>Bacteria</taxon>
        <taxon>Pseudomonadati</taxon>
        <taxon>Bacteroidota</taxon>
        <taxon>Flavobacteriia</taxon>
        <taxon>Flavobacteriales</taxon>
        <taxon>Flavobacteriaceae</taxon>
        <taxon>Christiangramia</taxon>
    </lineage>
</organism>
<dbReference type="CDD" id="cd03220">
    <property type="entry name" value="ABC_KpsT_Wzt"/>
    <property type="match status" value="1"/>
</dbReference>
<dbReference type="SMART" id="SM00382">
    <property type="entry name" value="AAA"/>
    <property type="match status" value="1"/>
</dbReference>
<dbReference type="InterPro" id="IPR003593">
    <property type="entry name" value="AAA+_ATPase"/>
</dbReference>
<dbReference type="Pfam" id="PF00005">
    <property type="entry name" value="ABC_tran"/>
    <property type="match status" value="1"/>
</dbReference>
<dbReference type="EMBL" id="CP018153">
    <property type="protein sequence ID" value="APG60123.1"/>
    <property type="molecule type" value="Genomic_DNA"/>
</dbReference>
<evidence type="ECO:0000256" key="3">
    <source>
        <dbReference type="ARBA" id="ARBA00022741"/>
    </source>
</evidence>
<evidence type="ECO:0000313" key="7">
    <source>
        <dbReference type="Proteomes" id="UP000182510"/>
    </source>
</evidence>
<proteinExistence type="inferred from homology"/>
<keyword evidence="2" id="KW-0813">Transport</keyword>
<comment type="similarity">
    <text evidence="1">Belongs to the ABC transporter superfamily.</text>
</comment>
<dbReference type="GO" id="GO:0140359">
    <property type="term" value="F:ABC-type transporter activity"/>
    <property type="evidence" value="ECO:0007669"/>
    <property type="project" value="InterPro"/>
</dbReference>
<dbReference type="PANTHER" id="PTHR46743">
    <property type="entry name" value="TEICHOIC ACIDS EXPORT ATP-BINDING PROTEIN TAGH"/>
    <property type="match status" value="1"/>
</dbReference>
<evidence type="ECO:0000256" key="4">
    <source>
        <dbReference type="ARBA" id="ARBA00022840"/>
    </source>
</evidence>
<gene>
    <name evidence="6" type="ORF">LPB144_06700</name>
</gene>
<dbReference type="GO" id="GO:0016887">
    <property type="term" value="F:ATP hydrolysis activity"/>
    <property type="evidence" value="ECO:0007669"/>
    <property type="project" value="InterPro"/>
</dbReference>
<dbReference type="Proteomes" id="UP000182510">
    <property type="component" value="Chromosome"/>
</dbReference>
<dbReference type="GO" id="GO:0005524">
    <property type="term" value="F:ATP binding"/>
    <property type="evidence" value="ECO:0007669"/>
    <property type="project" value="UniProtKB-KW"/>
</dbReference>
<name>A0A1L3J4U8_9FLAO</name>
<keyword evidence="4 6" id="KW-0067">ATP-binding</keyword>
<dbReference type="AlphaFoldDB" id="A0A1L3J4U8"/>
<keyword evidence="7" id="KW-1185">Reference proteome</keyword>